<dbReference type="EMBL" id="NKYI01000009">
    <property type="protein sequence ID" value="PIK93610.1"/>
    <property type="molecule type" value="Genomic_DNA"/>
</dbReference>
<proteinExistence type="predicted"/>
<dbReference type="InterPro" id="IPR000792">
    <property type="entry name" value="Tscrpt_reg_LuxR_C"/>
</dbReference>
<keyword evidence="1" id="KW-0238">DNA-binding</keyword>
<evidence type="ECO:0000313" key="4">
    <source>
        <dbReference type="EMBL" id="WWC11183.1"/>
    </source>
</evidence>
<dbReference type="GO" id="GO:0003677">
    <property type="term" value="F:DNA binding"/>
    <property type="evidence" value="ECO:0007669"/>
    <property type="project" value="UniProtKB-KW"/>
</dbReference>
<dbReference type="SMART" id="SM00421">
    <property type="entry name" value="HTH_LUXR"/>
    <property type="match status" value="1"/>
</dbReference>
<evidence type="ECO:0000313" key="6">
    <source>
        <dbReference type="Proteomes" id="UP001350972"/>
    </source>
</evidence>
<dbReference type="PROSITE" id="PS50043">
    <property type="entry name" value="HTH_LUXR_2"/>
    <property type="match status" value="1"/>
</dbReference>
<dbReference type="PaxDb" id="1286170-RORB6_15375"/>
<dbReference type="SUPFAM" id="SSF46894">
    <property type="entry name" value="C-terminal effector domain of the bipartite response regulators"/>
    <property type="match status" value="1"/>
</dbReference>
<accession>A0A225U2X3</accession>
<dbReference type="CDD" id="cd06170">
    <property type="entry name" value="LuxR_C_like"/>
    <property type="match status" value="1"/>
</dbReference>
<reference evidence="3 5" key="1">
    <citation type="submission" date="2017-07" db="EMBL/GenBank/DDBJ databases">
        <title>Raoultella ornithinolytica strain HH3 draft genome.</title>
        <authorList>
            <person name="Duceppe M.-O."/>
            <person name="Huang H."/>
            <person name="Phipps-Todd B."/>
        </authorList>
    </citation>
    <scope>NUCLEOTIDE SEQUENCE [LARGE SCALE GENOMIC DNA]</scope>
    <source>
        <strain evidence="3 5">HH3</strain>
    </source>
</reference>
<feature type="domain" description="HTH luxR-type" evidence="2">
    <location>
        <begin position="153"/>
        <end position="218"/>
    </location>
</feature>
<dbReference type="EMBL" id="CP145163">
    <property type="protein sequence ID" value="WWC11183.1"/>
    <property type="molecule type" value="Genomic_DNA"/>
</dbReference>
<evidence type="ECO:0000256" key="1">
    <source>
        <dbReference type="ARBA" id="ARBA00023125"/>
    </source>
</evidence>
<gene>
    <name evidence="3" type="ORF">CFY86_02930</name>
    <name evidence="4" type="ORF">LM286_23235</name>
</gene>
<dbReference type="PRINTS" id="PR00038">
    <property type="entry name" value="HTHLUXR"/>
</dbReference>
<evidence type="ECO:0000313" key="3">
    <source>
        <dbReference type="EMBL" id="PIK93610.1"/>
    </source>
</evidence>
<reference evidence="4 6" key="2">
    <citation type="submission" date="2024-02" db="EMBL/GenBank/DDBJ databases">
        <title>Tn5403 promotes plasmid rearrangements and degradation of the Klebsiella pneumoniae carbapenemase (KPC) transposon Tn4401.</title>
        <authorList>
            <person name="Sheppard A.E."/>
            <person name="Barry K.E."/>
            <person name="Parikh H.I."/>
            <person name="Vegesana K."/>
            <person name="Sebra R."/>
            <person name="George S."/>
            <person name="Sanderson N.D."/>
            <person name="Stoesser N."/>
            <person name="Eyre D.W."/>
            <person name="Crook D.W."/>
            <person name="Walker A.S."/>
            <person name="Mathers A.J."/>
        </authorList>
    </citation>
    <scope>NUCLEOTIDE SEQUENCE [LARGE SCALE GENOMIC DNA]</scope>
    <source>
        <strain evidence="4 6">CAV1921</strain>
    </source>
</reference>
<organism evidence="3 5">
    <name type="scientific">Raoultella ornithinolytica</name>
    <name type="common">Klebsiella ornithinolytica</name>
    <dbReference type="NCBI Taxonomy" id="54291"/>
    <lineage>
        <taxon>Bacteria</taxon>
        <taxon>Pseudomonadati</taxon>
        <taxon>Pseudomonadota</taxon>
        <taxon>Gammaproteobacteria</taxon>
        <taxon>Enterobacterales</taxon>
        <taxon>Enterobacteriaceae</taxon>
        <taxon>Klebsiella/Raoultella group</taxon>
        <taxon>Raoultella</taxon>
    </lineage>
</organism>
<protein>
    <submittedName>
        <fullName evidence="3">Helix-turn-helix transcriptional regulator</fullName>
    </submittedName>
    <submittedName>
        <fullName evidence="4">LuxR C-terminal-related transcriptional regulator</fullName>
    </submittedName>
</protein>
<dbReference type="RefSeq" id="WP_004857623.1">
    <property type="nucleotide sequence ID" value="NZ_ABIKMM020000006.1"/>
</dbReference>
<dbReference type="InterPro" id="IPR016032">
    <property type="entry name" value="Sig_transdc_resp-reg_C-effctor"/>
</dbReference>
<dbReference type="GeneID" id="93756046"/>
<evidence type="ECO:0000259" key="2">
    <source>
        <dbReference type="PROSITE" id="PS50043"/>
    </source>
</evidence>
<evidence type="ECO:0000313" key="5">
    <source>
        <dbReference type="Proteomes" id="UP000229713"/>
    </source>
</evidence>
<keyword evidence="6" id="KW-1185">Reference proteome</keyword>
<dbReference type="Proteomes" id="UP001350972">
    <property type="component" value="Chromosome"/>
</dbReference>
<dbReference type="GO" id="GO:0006355">
    <property type="term" value="P:regulation of DNA-templated transcription"/>
    <property type="evidence" value="ECO:0007669"/>
    <property type="project" value="InterPro"/>
</dbReference>
<dbReference type="AlphaFoldDB" id="A0A225U2X3"/>
<dbReference type="Proteomes" id="UP000229713">
    <property type="component" value="Unassembled WGS sequence"/>
</dbReference>
<dbReference type="InterPro" id="IPR036388">
    <property type="entry name" value="WH-like_DNA-bd_sf"/>
</dbReference>
<dbReference type="Pfam" id="PF00196">
    <property type="entry name" value="GerE"/>
    <property type="match status" value="1"/>
</dbReference>
<dbReference type="Gene3D" id="1.10.10.10">
    <property type="entry name" value="Winged helix-like DNA-binding domain superfamily/Winged helix DNA-binding domain"/>
    <property type="match status" value="1"/>
</dbReference>
<name>A0A225U2X3_RAOOR</name>
<sequence>MLPGHDQCGIIISKIPVMQSGLKTITSECLPDYIFSCCRSPEELTLTELGRTRQVIVDLSGDLSQPQEVCEYYCFLMSQYKDIHWVYIVGRASDRAAQIFLVRDNSTLVSDMAPVVRLGAAICAAEARRPEDVSVTNDKATFLNTPTDTVSMSPEMISTLTLSERKVLRLLAKGWGINQIASLLKKSNKTISAQKNSAMRRLSLNGNAQMYAWINSEQGMKELNIYSEHGELQEWRSVAKRNALLSSNRA</sequence>